<reference evidence="1" key="1">
    <citation type="submission" date="2021-06" db="EMBL/GenBank/DDBJ databases">
        <authorList>
            <person name="Kallberg Y."/>
            <person name="Tangrot J."/>
            <person name="Rosling A."/>
        </authorList>
    </citation>
    <scope>NUCLEOTIDE SEQUENCE</scope>
    <source>
        <strain evidence="1">IL203A</strain>
    </source>
</reference>
<dbReference type="Proteomes" id="UP000789702">
    <property type="component" value="Unassembled WGS sequence"/>
</dbReference>
<evidence type="ECO:0000313" key="2">
    <source>
        <dbReference type="Proteomes" id="UP000789702"/>
    </source>
</evidence>
<protein>
    <submittedName>
        <fullName evidence="1">4408_t:CDS:1</fullName>
    </submittedName>
</protein>
<feature type="non-terminal residue" evidence="1">
    <location>
        <position position="240"/>
    </location>
</feature>
<proteinExistence type="predicted"/>
<gene>
    <name evidence="1" type="ORF">DHETER_LOCUS4580</name>
</gene>
<name>A0ACA9LL12_9GLOM</name>
<keyword evidence="2" id="KW-1185">Reference proteome</keyword>
<evidence type="ECO:0000313" key="1">
    <source>
        <dbReference type="EMBL" id="CAG8535886.1"/>
    </source>
</evidence>
<organism evidence="1 2">
    <name type="scientific">Dentiscutata heterogama</name>
    <dbReference type="NCBI Taxonomy" id="1316150"/>
    <lineage>
        <taxon>Eukaryota</taxon>
        <taxon>Fungi</taxon>
        <taxon>Fungi incertae sedis</taxon>
        <taxon>Mucoromycota</taxon>
        <taxon>Glomeromycotina</taxon>
        <taxon>Glomeromycetes</taxon>
        <taxon>Diversisporales</taxon>
        <taxon>Gigasporaceae</taxon>
        <taxon>Dentiscutata</taxon>
    </lineage>
</organism>
<accession>A0ACA9LL12</accession>
<dbReference type="EMBL" id="CAJVPU010004623">
    <property type="protein sequence ID" value="CAG8535886.1"/>
    <property type="molecule type" value="Genomic_DNA"/>
</dbReference>
<comment type="caution">
    <text evidence="1">The sequence shown here is derived from an EMBL/GenBank/DDBJ whole genome shotgun (WGS) entry which is preliminary data.</text>
</comment>
<sequence length="240" mass="26650">MRVTLIPLSKLFRFVNKELSSNVGETLAVLLNITFNNLVELIIIIIALVNGQIRNVKATILGSIFFCIHLLGLCFLIGEISSFDRHKLLEHNFNSSIARMSSSLMLLACIALILPATASIFINKSFTLSNNQVDDRIMNISYGTSILKTYKALLVKKENEESSEQKCENKKQEIEEQTNEREENEMHINGVVISLSISQTFIGIILLPIFSNIAKSIASITSAAEDKMNAVIITSLESSI</sequence>